<dbReference type="SUPFAM" id="SSF88946">
    <property type="entry name" value="Sigma2 domain of RNA polymerase sigma factors"/>
    <property type="match status" value="1"/>
</dbReference>
<organism evidence="1 2">
    <name type="scientific">Dawidia cretensis</name>
    <dbReference type="NCBI Taxonomy" id="2782350"/>
    <lineage>
        <taxon>Bacteria</taxon>
        <taxon>Pseudomonadati</taxon>
        <taxon>Bacteroidota</taxon>
        <taxon>Cytophagia</taxon>
        <taxon>Cytophagales</taxon>
        <taxon>Chryseotaleaceae</taxon>
        <taxon>Dawidia</taxon>
    </lineage>
</organism>
<accession>A0AAP2E1Z0</accession>
<dbReference type="AlphaFoldDB" id="A0AAP2E1Z0"/>
<evidence type="ECO:0000313" key="2">
    <source>
        <dbReference type="Proteomes" id="UP001319080"/>
    </source>
</evidence>
<dbReference type="Proteomes" id="UP001319080">
    <property type="component" value="Unassembled WGS sequence"/>
</dbReference>
<name>A0AAP2E1Z0_9BACT</name>
<dbReference type="GO" id="GO:0006352">
    <property type="term" value="P:DNA-templated transcription initiation"/>
    <property type="evidence" value="ECO:0007669"/>
    <property type="project" value="InterPro"/>
</dbReference>
<dbReference type="GO" id="GO:0003700">
    <property type="term" value="F:DNA-binding transcription factor activity"/>
    <property type="evidence" value="ECO:0007669"/>
    <property type="project" value="InterPro"/>
</dbReference>
<sequence>MITTEPVLCAPDTAADEVFFEQMYRQAFPVVASFVSRTRGTFQGAKDIFHDALVIYLEKRAAGTLQVANTPEAYVVGIAKHLWLRAVKRDLHELSLDTFEAGLSIAEHTTAVPDATRLLRFLEVTGKKCMDLLRAWYYDGLNGKRVAESLGYANEHAAAVQKYKCLEKVRNVVKQKSMDYDDFLHGHTAN</sequence>
<protein>
    <recommendedName>
        <fullName evidence="3">Sigma-70 family RNA polymerase sigma factor</fullName>
    </recommendedName>
</protein>
<gene>
    <name evidence="1" type="ORF">KK062_19925</name>
</gene>
<proteinExistence type="predicted"/>
<reference evidence="1 2" key="1">
    <citation type="submission" date="2021-05" db="EMBL/GenBank/DDBJ databases">
        <title>A Polyphasic approach of four new species of the genus Ohtaekwangia: Ohtaekwangia histidinii sp. nov., Ohtaekwangia cretensis sp. nov., Ohtaekwangia indiensis sp. nov., Ohtaekwangia reichenbachii sp. nov. from diverse environment.</title>
        <authorList>
            <person name="Octaviana S."/>
        </authorList>
    </citation>
    <scope>NUCLEOTIDE SEQUENCE [LARGE SCALE GENOMIC DNA]</scope>
    <source>
        <strain evidence="1 2">PWU5</strain>
    </source>
</reference>
<keyword evidence="2" id="KW-1185">Reference proteome</keyword>
<comment type="caution">
    <text evidence="1">The sequence shown here is derived from an EMBL/GenBank/DDBJ whole genome shotgun (WGS) entry which is preliminary data.</text>
</comment>
<evidence type="ECO:0008006" key="3">
    <source>
        <dbReference type="Google" id="ProtNLM"/>
    </source>
</evidence>
<dbReference type="EMBL" id="JAHESE010000023">
    <property type="protein sequence ID" value="MBT1710523.1"/>
    <property type="molecule type" value="Genomic_DNA"/>
</dbReference>
<dbReference type="InterPro" id="IPR013325">
    <property type="entry name" value="RNA_pol_sigma_r2"/>
</dbReference>
<evidence type="ECO:0000313" key="1">
    <source>
        <dbReference type="EMBL" id="MBT1710523.1"/>
    </source>
</evidence>
<dbReference type="Gene3D" id="1.10.1740.10">
    <property type="match status" value="1"/>
</dbReference>
<dbReference type="RefSeq" id="WP_254086096.1">
    <property type="nucleotide sequence ID" value="NZ_JAHESE010000023.1"/>
</dbReference>